<dbReference type="GO" id="GO:0050277">
    <property type="term" value="F:sedoheptulokinase activity"/>
    <property type="evidence" value="ECO:0007669"/>
    <property type="project" value="TreeGrafter"/>
</dbReference>
<keyword evidence="2" id="KW-0808">Transferase</keyword>
<keyword evidence="3" id="KW-0418">Kinase</keyword>
<feature type="domain" description="Carbohydrate kinase FGGY N-terminal" evidence="4">
    <location>
        <begin position="1"/>
        <end position="243"/>
    </location>
</feature>
<dbReference type="STRING" id="75913.A0A0K0FAI4"/>
<dbReference type="WBParaSite" id="SVE_0583900.1">
    <property type="protein sequence ID" value="SVE_0583900.1"/>
    <property type="gene ID" value="SVE_0583900"/>
</dbReference>
<dbReference type="InterPro" id="IPR018484">
    <property type="entry name" value="FGGY_N"/>
</dbReference>
<evidence type="ECO:0000256" key="2">
    <source>
        <dbReference type="ARBA" id="ARBA00022679"/>
    </source>
</evidence>
<evidence type="ECO:0000313" key="6">
    <source>
        <dbReference type="WBParaSite" id="SVE_0583900.1"/>
    </source>
</evidence>
<dbReference type="SUPFAM" id="SSF53067">
    <property type="entry name" value="Actin-like ATPase domain"/>
    <property type="match status" value="1"/>
</dbReference>
<reference evidence="6" key="2">
    <citation type="submission" date="2015-08" db="UniProtKB">
        <authorList>
            <consortium name="WormBaseParasite"/>
        </authorList>
    </citation>
    <scope>IDENTIFICATION</scope>
</reference>
<evidence type="ECO:0000256" key="1">
    <source>
        <dbReference type="ARBA" id="ARBA00009156"/>
    </source>
</evidence>
<protein>
    <submittedName>
        <fullName evidence="6">Sedoheptulokinase (inferred by orthology to a human protein)</fullName>
    </submittedName>
</protein>
<proteinExistence type="inferred from homology"/>
<reference evidence="5" key="1">
    <citation type="submission" date="2014-07" db="EMBL/GenBank/DDBJ databases">
        <authorList>
            <person name="Martin A.A"/>
            <person name="De Silva N."/>
        </authorList>
    </citation>
    <scope>NUCLEOTIDE SEQUENCE</scope>
</reference>
<sequence>MSLGIDIGTTSIKICYIDKINNVGFSCSKVHNSTIKNLPSCYHEQDPHKILETIIDLIKNLPIVFNKIESLRISGQMHGIILWNSLTNRKMEKCSNLITWMDERCDDTFFKYIKTKTGDSLSISKGYGLVTLLWLVENNLNYLEEYNRCGTIMDFVCCYLKNNFDDVFITDQNAVSWGFFNEASNNFDFDTLCKLFPKNFFSNSIVLPNIVTAEKTIGHTIDTSSIIGLLNGIKVKASIGDLQGSLSVVNINSPTLFIIIGTSAQISFILPDKLEIIEKLKEINFLARNKFIPNYSAWTGALMNGGNALTKITNLICNLYSDIMSIDDTQKEEMKERIVWEKLLSISPNITQVKKYGLLFEKLFLDERSNSIIEEKYLNKRLFVCGLREDTSINDIFSSIAYKIVENMHNIISTTTLFSIGISKMVLVGKADTPLFKNLIIEFYRNQTILDLKETFPGSVSIDSALGSAMFDEIISSKRL</sequence>
<dbReference type="PANTHER" id="PTHR10196">
    <property type="entry name" value="SUGAR KINASE"/>
    <property type="match status" value="1"/>
</dbReference>
<dbReference type="Gene3D" id="3.30.420.40">
    <property type="match status" value="1"/>
</dbReference>
<dbReference type="Pfam" id="PF00370">
    <property type="entry name" value="FGGY_N"/>
    <property type="match status" value="1"/>
</dbReference>
<name>A0A0K0FAI4_STRVS</name>
<accession>A0A0K0FAI4</accession>
<evidence type="ECO:0000256" key="3">
    <source>
        <dbReference type="ARBA" id="ARBA00022777"/>
    </source>
</evidence>
<dbReference type="Proteomes" id="UP000035680">
    <property type="component" value="Unassembled WGS sequence"/>
</dbReference>
<comment type="similarity">
    <text evidence="1">Belongs to the FGGY kinase family.</text>
</comment>
<dbReference type="InterPro" id="IPR043129">
    <property type="entry name" value="ATPase_NBD"/>
</dbReference>
<dbReference type="GO" id="GO:0005829">
    <property type="term" value="C:cytosol"/>
    <property type="evidence" value="ECO:0007669"/>
    <property type="project" value="TreeGrafter"/>
</dbReference>
<keyword evidence="5" id="KW-1185">Reference proteome</keyword>
<organism evidence="5 6">
    <name type="scientific">Strongyloides venezuelensis</name>
    <name type="common">Threadworm</name>
    <dbReference type="NCBI Taxonomy" id="75913"/>
    <lineage>
        <taxon>Eukaryota</taxon>
        <taxon>Metazoa</taxon>
        <taxon>Ecdysozoa</taxon>
        <taxon>Nematoda</taxon>
        <taxon>Chromadorea</taxon>
        <taxon>Rhabditida</taxon>
        <taxon>Tylenchina</taxon>
        <taxon>Panagrolaimomorpha</taxon>
        <taxon>Strongyloidoidea</taxon>
        <taxon>Strongyloididae</taxon>
        <taxon>Strongyloides</taxon>
    </lineage>
</organism>
<dbReference type="PANTHER" id="PTHR10196:SF67">
    <property type="entry name" value="SEDOHEPTULOKINASE"/>
    <property type="match status" value="1"/>
</dbReference>
<dbReference type="AlphaFoldDB" id="A0A0K0FAI4"/>
<dbReference type="GO" id="GO:0006071">
    <property type="term" value="P:glycerol metabolic process"/>
    <property type="evidence" value="ECO:0007669"/>
    <property type="project" value="TreeGrafter"/>
</dbReference>
<evidence type="ECO:0000259" key="4">
    <source>
        <dbReference type="Pfam" id="PF00370"/>
    </source>
</evidence>
<evidence type="ECO:0000313" key="5">
    <source>
        <dbReference type="Proteomes" id="UP000035680"/>
    </source>
</evidence>